<dbReference type="InterPro" id="IPR055502">
    <property type="entry name" value="DUF7074"/>
</dbReference>
<sequence>INCQDPDVFHLLMKSAMEQFDDIIIYRFRKPVEGNTDRSCHMAWSFRPKDATAGFDQQDYRSFTIAKADDRKQLIVAGIGGYHSGINAKTTDPDVGFPEGKSFSEGKYLIYSGGGDRCKSMDHYMWSFTCMLGEAQYLNRTLVMDMGVCLNRMYTSSGQDEEGKDFRLYFDFEHLLDSTQVMDQVEFWYQWRRQRRGLSRHDVQGSRITPMKLAEINDTLIMRKLGSVEPDNYRYRVCEGEAESVVRRPWNMFWKSRRLLDIASAIAARMKWDFDAVLLHVNITGGGILSALRSRRIEEGRDVYIAATYEKKKPFSSTLFDPLKGKYSIHFLDEFKDLWDSNSDWYRDGHDPAVPVVSFDGYMRMSVDIEVFYRAKNQID</sequence>
<feature type="domain" description="DUF7074" evidence="1">
    <location>
        <begin position="1"/>
        <end position="84"/>
    </location>
</feature>
<comment type="caution">
    <text evidence="3">The sequence shown here is derived from an EMBL/GenBank/DDBJ whole genome shotgun (WGS) entry which is preliminary data.</text>
</comment>
<feature type="domain" description="DUF7075" evidence="2">
    <location>
        <begin position="102"/>
        <end position="379"/>
    </location>
</feature>
<evidence type="ECO:0000313" key="3">
    <source>
        <dbReference type="EMBL" id="EPS70510.1"/>
    </source>
</evidence>
<dbReference type="Proteomes" id="UP000015453">
    <property type="component" value="Unassembled WGS sequence"/>
</dbReference>
<accession>S8CUP4</accession>
<evidence type="ECO:0000259" key="2">
    <source>
        <dbReference type="Pfam" id="PF23272"/>
    </source>
</evidence>
<evidence type="ECO:0000259" key="1">
    <source>
        <dbReference type="Pfam" id="PF23269"/>
    </source>
</evidence>
<dbReference type="PANTHER" id="PTHR31469:SF2">
    <property type="entry name" value="EXPRESSED PROTEIN"/>
    <property type="match status" value="1"/>
</dbReference>
<protein>
    <submittedName>
        <fullName evidence="3">Uncharacterized protein</fullName>
    </submittedName>
</protein>
<dbReference type="InterPro" id="IPR055503">
    <property type="entry name" value="DUF7075"/>
</dbReference>
<organism evidence="3 4">
    <name type="scientific">Genlisea aurea</name>
    <dbReference type="NCBI Taxonomy" id="192259"/>
    <lineage>
        <taxon>Eukaryota</taxon>
        <taxon>Viridiplantae</taxon>
        <taxon>Streptophyta</taxon>
        <taxon>Embryophyta</taxon>
        <taxon>Tracheophyta</taxon>
        <taxon>Spermatophyta</taxon>
        <taxon>Magnoliopsida</taxon>
        <taxon>eudicotyledons</taxon>
        <taxon>Gunneridae</taxon>
        <taxon>Pentapetalae</taxon>
        <taxon>asterids</taxon>
        <taxon>lamiids</taxon>
        <taxon>Lamiales</taxon>
        <taxon>Lentibulariaceae</taxon>
        <taxon>Genlisea</taxon>
    </lineage>
</organism>
<feature type="non-terminal residue" evidence="3">
    <location>
        <position position="1"/>
    </location>
</feature>
<dbReference type="Pfam" id="PF23269">
    <property type="entry name" value="DUF7074"/>
    <property type="match status" value="1"/>
</dbReference>
<dbReference type="EMBL" id="AUSU01001660">
    <property type="protein sequence ID" value="EPS70510.1"/>
    <property type="molecule type" value="Genomic_DNA"/>
</dbReference>
<reference evidence="3 4" key="1">
    <citation type="journal article" date="2013" name="BMC Genomics">
        <title>The miniature genome of a carnivorous plant Genlisea aurea contains a low number of genes and short non-coding sequences.</title>
        <authorList>
            <person name="Leushkin E.V."/>
            <person name="Sutormin R.A."/>
            <person name="Nabieva E.R."/>
            <person name="Penin A.A."/>
            <person name="Kondrashov A.S."/>
            <person name="Logacheva M.D."/>
        </authorList>
    </citation>
    <scope>NUCLEOTIDE SEQUENCE [LARGE SCALE GENOMIC DNA]</scope>
</reference>
<dbReference type="OrthoDB" id="1882547at2759"/>
<gene>
    <name evidence="3" type="ORF">M569_04249</name>
</gene>
<keyword evidence="4" id="KW-1185">Reference proteome</keyword>
<name>S8CUP4_9LAMI</name>
<proteinExistence type="predicted"/>
<dbReference type="AlphaFoldDB" id="S8CUP4"/>
<dbReference type="Pfam" id="PF23272">
    <property type="entry name" value="DUF7075"/>
    <property type="match status" value="1"/>
</dbReference>
<dbReference type="GO" id="GO:0005794">
    <property type="term" value="C:Golgi apparatus"/>
    <property type="evidence" value="ECO:0007669"/>
    <property type="project" value="TreeGrafter"/>
</dbReference>
<dbReference type="PANTHER" id="PTHR31469">
    <property type="entry name" value="OS07G0633600 PROTEIN"/>
    <property type="match status" value="1"/>
</dbReference>
<evidence type="ECO:0000313" key="4">
    <source>
        <dbReference type="Proteomes" id="UP000015453"/>
    </source>
</evidence>